<dbReference type="Proteomes" id="UP001360560">
    <property type="component" value="Unassembled WGS sequence"/>
</dbReference>
<dbReference type="GO" id="GO:0005524">
    <property type="term" value="F:ATP binding"/>
    <property type="evidence" value="ECO:0007669"/>
    <property type="project" value="UniProtKB-KW"/>
</dbReference>
<keyword evidence="9" id="KW-1185">Reference proteome</keyword>
<evidence type="ECO:0000313" key="8">
    <source>
        <dbReference type="EMBL" id="GMM37620.1"/>
    </source>
</evidence>
<dbReference type="GeneID" id="90075595"/>
<keyword evidence="2 7" id="KW-0732">Signal</keyword>
<protein>
    <submittedName>
        <fullName evidence="8">Hsp70 family chaperone</fullName>
    </submittedName>
</protein>
<dbReference type="Pfam" id="PF00012">
    <property type="entry name" value="HSP70"/>
    <property type="match status" value="1"/>
</dbReference>
<dbReference type="GO" id="GO:0030968">
    <property type="term" value="P:endoplasmic reticulum unfolded protein response"/>
    <property type="evidence" value="ECO:0007669"/>
    <property type="project" value="TreeGrafter"/>
</dbReference>
<keyword evidence="4" id="KW-0067">ATP-binding</keyword>
<feature type="region of interest" description="Disordered" evidence="6">
    <location>
        <begin position="875"/>
        <end position="921"/>
    </location>
</feature>
<evidence type="ECO:0000256" key="3">
    <source>
        <dbReference type="ARBA" id="ARBA00022741"/>
    </source>
</evidence>
<dbReference type="PRINTS" id="PR00301">
    <property type="entry name" value="HEATSHOCK70"/>
</dbReference>
<dbReference type="RefSeq" id="XP_064854616.1">
    <property type="nucleotide sequence ID" value="XM_064998544.1"/>
</dbReference>
<dbReference type="GO" id="GO:0034663">
    <property type="term" value="C:endoplasmic reticulum chaperone complex"/>
    <property type="evidence" value="ECO:0007669"/>
    <property type="project" value="TreeGrafter"/>
</dbReference>
<dbReference type="AlphaFoldDB" id="A0AAV5QSQ6"/>
<dbReference type="PANTHER" id="PTHR45639:SF3">
    <property type="entry name" value="HYPOXIA UP-REGULATED PROTEIN 1"/>
    <property type="match status" value="1"/>
</dbReference>
<evidence type="ECO:0000256" key="1">
    <source>
        <dbReference type="ARBA" id="ARBA00004319"/>
    </source>
</evidence>
<feature type="chain" id="PRO_5043360780" evidence="7">
    <location>
        <begin position="20"/>
        <end position="921"/>
    </location>
</feature>
<comment type="caution">
    <text evidence="8">The sequence shown here is derived from an EMBL/GenBank/DDBJ whole genome shotgun (WGS) entry which is preliminary data.</text>
</comment>
<feature type="compositionally biased region" description="Basic and acidic residues" evidence="6">
    <location>
        <begin position="880"/>
        <end position="895"/>
    </location>
</feature>
<dbReference type="Gene3D" id="3.90.640.10">
    <property type="entry name" value="Actin, Chain A, domain 4"/>
    <property type="match status" value="1"/>
</dbReference>
<evidence type="ECO:0000256" key="2">
    <source>
        <dbReference type="ARBA" id="ARBA00022729"/>
    </source>
</evidence>
<feature type="compositionally biased region" description="Basic and acidic residues" evidence="6">
    <location>
        <begin position="907"/>
        <end position="921"/>
    </location>
</feature>
<evidence type="ECO:0000256" key="6">
    <source>
        <dbReference type="SAM" id="MobiDB-lite"/>
    </source>
</evidence>
<feature type="signal peptide" evidence="7">
    <location>
        <begin position="1"/>
        <end position="19"/>
    </location>
</feature>
<dbReference type="InterPro" id="IPR043129">
    <property type="entry name" value="ATPase_NBD"/>
</dbReference>
<keyword evidence="3" id="KW-0547">Nucleotide-binding</keyword>
<keyword evidence="5" id="KW-0143">Chaperone</keyword>
<dbReference type="InterPro" id="IPR013126">
    <property type="entry name" value="Hsp_70_fam"/>
</dbReference>
<name>A0AAV5QSQ6_9ASCO</name>
<proteinExistence type="predicted"/>
<feature type="region of interest" description="Disordered" evidence="6">
    <location>
        <begin position="579"/>
        <end position="599"/>
    </location>
</feature>
<evidence type="ECO:0000313" key="9">
    <source>
        <dbReference type="Proteomes" id="UP001360560"/>
    </source>
</evidence>
<dbReference type="InterPro" id="IPR018181">
    <property type="entry name" value="Heat_shock_70_CS"/>
</dbReference>
<dbReference type="PROSITE" id="PS01036">
    <property type="entry name" value="HSP70_3"/>
    <property type="match status" value="1"/>
</dbReference>
<organism evidence="8 9">
    <name type="scientific">Saccharomycopsis crataegensis</name>
    <dbReference type="NCBI Taxonomy" id="43959"/>
    <lineage>
        <taxon>Eukaryota</taxon>
        <taxon>Fungi</taxon>
        <taxon>Dikarya</taxon>
        <taxon>Ascomycota</taxon>
        <taxon>Saccharomycotina</taxon>
        <taxon>Saccharomycetes</taxon>
        <taxon>Saccharomycopsidaceae</taxon>
        <taxon>Saccharomycopsis</taxon>
    </lineage>
</organism>
<dbReference type="GO" id="GO:0140662">
    <property type="term" value="F:ATP-dependent protein folding chaperone"/>
    <property type="evidence" value="ECO:0007669"/>
    <property type="project" value="InterPro"/>
</dbReference>
<comment type="subcellular location">
    <subcellularLocation>
        <location evidence="1">Endoplasmic reticulum lumen</location>
    </subcellularLocation>
</comment>
<dbReference type="PANTHER" id="PTHR45639">
    <property type="entry name" value="HSC70CB, ISOFORM G-RELATED"/>
    <property type="match status" value="1"/>
</dbReference>
<evidence type="ECO:0000256" key="7">
    <source>
        <dbReference type="SAM" id="SignalP"/>
    </source>
</evidence>
<dbReference type="SUPFAM" id="SSF53067">
    <property type="entry name" value="Actin-like ATPase domain"/>
    <property type="match status" value="2"/>
</dbReference>
<accession>A0AAV5QSQ6</accession>
<dbReference type="Gene3D" id="3.30.420.40">
    <property type="match status" value="2"/>
</dbReference>
<dbReference type="FunFam" id="3.30.420.40:FF:000171">
    <property type="entry name" value="Heat shock 70 kDa protein 4"/>
    <property type="match status" value="1"/>
</dbReference>
<reference evidence="8 9" key="1">
    <citation type="journal article" date="2023" name="Elife">
        <title>Identification of key yeast species and microbe-microbe interactions impacting larval growth of Drosophila in the wild.</title>
        <authorList>
            <person name="Mure A."/>
            <person name="Sugiura Y."/>
            <person name="Maeda R."/>
            <person name="Honda K."/>
            <person name="Sakurai N."/>
            <person name="Takahashi Y."/>
            <person name="Watada M."/>
            <person name="Katoh T."/>
            <person name="Gotoh A."/>
            <person name="Gotoh Y."/>
            <person name="Taniguchi I."/>
            <person name="Nakamura K."/>
            <person name="Hayashi T."/>
            <person name="Katayama T."/>
            <person name="Uemura T."/>
            <person name="Hattori Y."/>
        </authorList>
    </citation>
    <scope>NUCLEOTIDE SEQUENCE [LARGE SCALE GENOMIC DNA]</scope>
    <source>
        <strain evidence="8 9">SC-9</strain>
    </source>
</reference>
<sequence>MKFLSITYFVFILASVVQSALLGIDYGGDFLKSTLIAPGIPFEIVLTLETKRKEPLSIAMKSIADSKNEFERFYGYASTPICSRFPETCVTALKSLLGQPYSNQTLIEHYSSMHPGVQMLENEKRGTVDFQFDDGSVYQIEEINAMVLSHIKDRAQKFLKQETGSSYLSDVVLTVPSYFTSSQRLALINSANIAGFVNVRLIDDGVAVAVNYASNNIKFNEKKKQYHLIYDMGSTSTKATLLSFEKDEKSSDSSIEVLGYAVDQSLGGEHFTKTIFDLLKTKFLEKHPSVDAKAFTSNKKAMNKLWQSAEKTKLILSANNEASSSVESLYNDVDFRAIISRQEFEAANAASIGRIIQPVLESLASDLSSSGKKFDIKQLDSILLFGGSTRVPMVQKELANLVGKDSISKNVNSDEAAVQGGTLRGVVLSKMFRAKEIGVTEHSLYDYDMDYSVDGKSSKKISVFQKGSNLGNVVKIELGNLKNIDNKEFEINLYENDELVETDKFKNAKSEIKKAVDKLSKEYDLEKCKKDSGLTYDAYFTLDYSRLFELKNVTASCSSESNGSKGFLQGILSNKDEEEIDEDANDTNSTEPAKSKSIKPKKLNTIVSHSKEYPAIKPLTAIQRDSSERKLRDLSYKDQIRVQKTELMNSLEGELYSLRSTVDDIIDEIGEGTSKKFTNKEMKYVKAFKQLINDYLEWLEDQSYGKGLKDLKTSFINKKIEKLNIIDSYLNNPIGAKHFTVLANQGTKVYEEFSALSKTFSDEFEALSQTYLDNDLTIQNFEKDSQKISKSAVLKIEELNLEKESLNFVETLEKIDEVINELESTGERNGDDDDISTEDAEQILKSFRLYTTTSSKIVDLQKMIAKIEKEQSRRVKQLKKMMDSRLKKRKEKLEKTDDDSTLVESSEQDKPTEDSNAHDEL</sequence>
<evidence type="ECO:0000256" key="5">
    <source>
        <dbReference type="ARBA" id="ARBA00023186"/>
    </source>
</evidence>
<dbReference type="GO" id="GO:0005788">
    <property type="term" value="C:endoplasmic reticulum lumen"/>
    <property type="evidence" value="ECO:0007669"/>
    <property type="project" value="UniProtKB-SubCell"/>
</dbReference>
<gene>
    <name evidence="8" type="ORF">DASC09_049450</name>
</gene>
<evidence type="ECO:0000256" key="4">
    <source>
        <dbReference type="ARBA" id="ARBA00022840"/>
    </source>
</evidence>
<dbReference type="CDD" id="cd10230">
    <property type="entry name" value="ASKHA_NBD_HSP70_HYOU1"/>
    <property type="match status" value="1"/>
</dbReference>
<dbReference type="Gene3D" id="3.30.30.30">
    <property type="match status" value="1"/>
</dbReference>
<dbReference type="EMBL" id="BTFZ01000012">
    <property type="protein sequence ID" value="GMM37620.1"/>
    <property type="molecule type" value="Genomic_DNA"/>
</dbReference>